<accession>A0ABV6KTW5</accession>
<gene>
    <name evidence="7" type="ORF">ACFFHF_16045</name>
</gene>
<dbReference type="Pfam" id="PF00294">
    <property type="entry name" value="PfkB"/>
    <property type="match status" value="1"/>
</dbReference>
<dbReference type="PANTHER" id="PTHR43085:SF1">
    <property type="entry name" value="PSEUDOURIDINE KINASE-RELATED"/>
    <property type="match status" value="1"/>
</dbReference>
<dbReference type="PROSITE" id="PS00584">
    <property type="entry name" value="PFKB_KINASES_2"/>
    <property type="match status" value="1"/>
</dbReference>
<evidence type="ECO:0000313" key="7">
    <source>
        <dbReference type="EMBL" id="MFC0476714.1"/>
    </source>
</evidence>
<dbReference type="InterPro" id="IPR029056">
    <property type="entry name" value="Ribokinase-like"/>
</dbReference>
<comment type="caution">
    <text evidence="7">The sequence shown here is derived from an EMBL/GenBank/DDBJ whole genome shotgun (WGS) entry which is preliminary data.</text>
</comment>
<dbReference type="InterPro" id="IPR050306">
    <property type="entry name" value="PfkB_Carbo_kinase"/>
</dbReference>
<sequence>MNKQGIISLGEAIVDFVATGLTNTNYQRFLGGATVNVAVAVKRQEIPSVYLCKLGEDELSQFVAEELRRENVDISYSTFSKTKKMCSVFIHENEQGDRYFHSYVNETPDDWLTAVELNKQPFIQSKVFYFGSGTLFHPVARKTTDQALAFAWEMNMQVAFDTNIRLKRWESEEQCRKTILSYMKRTDIVKMAEDELLFLTRSDTLEQGLESISTMNIPFVFITRGKEGAVALHEKIVVSVPAMDVKVVDTTGAGDAFLAALLVEFHTHGLPKTRDQLERYTQIANEAAALSTTKLGSL</sequence>
<dbReference type="GO" id="GO:0016301">
    <property type="term" value="F:kinase activity"/>
    <property type="evidence" value="ECO:0007669"/>
    <property type="project" value="UniProtKB-KW"/>
</dbReference>
<keyword evidence="3" id="KW-0547">Nucleotide-binding</keyword>
<reference evidence="7 8" key="1">
    <citation type="submission" date="2024-09" db="EMBL/GenBank/DDBJ databases">
        <authorList>
            <person name="Sun Q."/>
            <person name="Mori K."/>
        </authorList>
    </citation>
    <scope>NUCLEOTIDE SEQUENCE [LARGE SCALE GENOMIC DNA]</scope>
    <source>
        <strain evidence="7 8">CGMCC 1.9126</strain>
    </source>
</reference>
<dbReference type="CDD" id="cd01167">
    <property type="entry name" value="bac_FRK"/>
    <property type="match status" value="1"/>
</dbReference>
<proteinExistence type="inferred from homology"/>
<evidence type="ECO:0000256" key="3">
    <source>
        <dbReference type="ARBA" id="ARBA00022741"/>
    </source>
</evidence>
<dbReference type="InterPro" id="IPR011611">
    <property type="entry name" value="PfkB_dom"/>
</dbReference>
<evidence type="ECO:0000259" key="6">
    <source>
        <dbReference type="Pfam" id="PF00294"/>
    </source>
</evidence>
<keyword evidence="2 7" id="KW-0808">Transferase</keyword>
<organism evidence="7 8">
    <name type="scientific">Robertmurraya beringensis</name>
    <dbReference type="NCBI Taxonomy" id="641660"/>
    <lineage>
        <taxon>Bacteria</taxon>
        <taxon>Bacillati</taxon>
        <taxon>Bacillota</taxon>
        <taxon>Bacilli</taxon>
        <taxon>Bacillales</taxon>
        <taxon>Bacillaceae</taxon>
        <taxon>Robertmurraya</taxon>
    </lineage>
</organism>
<protein>
    <submittedName>
        <fullName evidence="7">Carbohydrate kinase</fullName>
        <ecNumber evidence="7">2.7.1.-</ecNumber>
    </submittedName>
</protein>
<keyword evidence="5" id="KW-0067">ATP-binding</keyword>
<evidence type="ECO:0000256" key="1">
    <source>
        <dbReference type="ARBA" id="ARBA00010688"/>
    </source>
</evidence>
<keyword evidence="4 7" id="KW-0418">Kinase</keyword>
<evidence type="ECO:0000256" key="2">
    <source>
        <dbReference type="ARBA" id="ARBA00022679"/>
    </source>
</evidence>
<feature type="domain" description="Carbohydrate kinase PfkB" evidence="6">
    <location>
        <begin position="6"/>
        <end position="296"/>
    </location>
</feature>
<dbReference type="EC" id="2.7.1.-" evidence="7"/>
<dbReference type="InterPro" id="IPR002173">
    <property type="entry name" value="Carboh/pur_kinase_PfkB_CS"/>
</dbReference>
<comment type="similarity">
    <text evidence="1">Belongs to the carbohydrate kinase PfkB family.</text>
</comment>
<dbReference type="Proteomes" id="UP001589738">
    <property type="component" value="Unassembled WGS sequence"/>
</dbReference>
<evidence type="ECO:0000256" key="4">
    <source>
        <dbReference type="ARBA" id="ARBA00022777"/>
    </source>
</evidence>
<dbReference type="PANTHER" id="PTHR43085">
    <property type="entry name" value="HEXOKINASE FAMILY MEMBER"/>
    <property type="match status" value="1"/>
</dbReference>
<dbReference type="SUPFAM" id="SSF53613">
    <property type="entry name" value="Ribokinase-like"/>
    <property type="match status" value="1"/>
</dbReference>
<dbReference type="Gene3D" id="3.40.1190.20">
    <property type="match status" value="1"/>
</dbReference>
<evidence type="ECO:0000313" key="8">
    <source>
        <dbReference type="Proteomes" id="UP001589738"/>
    </source>
</evidence>
<keyword evidence="8" id="KW-1185">Reference proteome</keyword>
<name>A0ABV6KTW5_9BACI</name>
<dbReference type="EMBL" id="JBHLUU010000110">
    <property type="protein sequence ID" value="MFC0476714.1"/>
    <property type="molecule type" value="Genomic_DNA"/>
</dbReference>
<dbReference type="RefSeq" id="WP_340905119.1">
    <property type="nucleotide sequence ID" value="NZ_JBHLUU010000110.1"/>
</dbReference>
<evidence type="ECO:0000256" key="5">
    <source>
        <dbReference type="ARBA" id="ARBA00022840"/>
    </source>
</evidence>